<evidence type="ECO:0000313" key="12">
    <source>
        <dbReference type="Proteomes" id="UP000599523"/>
    </source>
</evidence>
<keyword evidence="8 9" id="KW-0472">Membrane</keyword>
<feature type="transmembrane region" description="Helical" evidence="9">
    <location>
        <begin position="72"/>
        <end position="95"/>
    </location>
</feature>
<dbReference type="CDD" id="cd06261">
    <property type="entry name" value="TM_PBP2"/>
    <property type="match status" value="1"/>
</dbReference>
<dbReference type="Gene3D" id="1.10.3720.10">
    <property type="entry name" value="MetI-like"/>
    <property type="match status" value="1"/>
</dbReference>
<evidence type="ECO:0000256" key="9">
    <source>
        <dbReference type="RuleBase" id="RU363032"/>
    </source>
</evidence>
<keyword evidence="3 9" id="KW-0813">Transport</keyword>
<dbReference type="EMBL" id="WTVM01000026">
    <property type="protein sequence ID" value="NMG02562.1"/>
    <property type="molecule type" value="Genomic_DNA"/>
</dbReference>
<feature type="transmembrane region" description="Helical" evidence="9">
    <location>
        <begin position="172"/>
        <end position="196"/>
    </location>
</feature>
<accession>A0A972F6Y0</accession>
<dbReference type="GO" id="GO:0006865">
    <property type="term" value="P:amino acid transport"/>
    <property type="evidence" value="ECO:0007669"/>
    <property type="project" value="TreeGrafter"/>
</dbReference>
<dbReference type="SUPFAM" id="SSF161098">
    <property type="entry name" value="MetI-like"/>
    <property type="match status" value="1"/>
</dbReference>
<dbReference type="Proteomes" id="UP000599523">
    <property type="component" value="Unassembled WGS sequence"/>
</dbReference>
<feature type="domain" description="ABC transmembrane type-1" evidence="10">
    <location>
        <begin position="36"/>
        <end position="235"/>
    </location>
</feature>
<comment type="similarity">
    <text evidence="2">Belongs to the binding-protein-dependent transport system permease family. HisMQ subfamily.</text>
</comment>
<evidence type="ECO:0000256" key="3">
    <source>
        <dbReference type="ARBA" id="ARBA00022448"/>
    </source>
</evidence>
<dbReference type="AlphaFoldDB" id="A0A972F6Y0"/>
<keyword evidence="12" id="KW-1185">Reference proteome</keyword>
<dbReference type="PANTHER" id="PTHR30614:SF10">
    <property type="entry name" value="ARGININE ABC TRANSPORTER PERMEASE PROTEIN ARTM"/>
    <property type="match status" value="1"/>
</dbReference>
<dbReference type="Pfam" id="PF00528">
    <property type="entry name" value="BPD_transp_1"/>
    <property type="match status" value="1"/>
</dbReference>
<keyword evidence="7 9" id="KW-1133">Transmembrane helix</keyword>
<keyword evidence="5" id="KW-0997">Cell inner membrane</keyword>
<proteinExistence type="inferred from homology"/>
<feature type="transmembrane region" description="Helical" evidence="9">
    <location>
        <begin position="216"/>
        <end position="238"/>
    </location>
</feature>
<comment type="caution">
    <text evidence="11">The sequence shown here is derived from an EMBL/GenBank/DDBJ whole genome shotgun (WGS) entry which is preliminary data.</text>
</comment>
<dbReference type="GO" id="GO:0043190">
    <property type="term" value="C:ATP-binding cassette (ABC) transporter complex"/>
    <property type="evidence" value="ECO:0007669"/>
    <property type="project" value="InterPro"/>
</dbReference>
<comment type="subcellular location">
    <subcellularLocation>
        <location evidence="1">Cell inner membrane</location>
        <topology evidence="1">Multi-pass membrane protein</topology>
    </subcellularLocation>
    <subcellularLocation>
        <location evidence="9">Cell membrane</location>
        <topology evidence="9">Multi-pass membrane protein</topology>
    </subcellularLocation>
</comment>
<keyword evidence="4" id="KW-1003">Cell membrane</keyword>
<name>A0A972F6Y0_9RHOO</name>
<keyword evidence="6 9" id="KW-0812">Transmembrane</keyword>
<organism evidence="11 12">
    <name type="scientific">Azoarcus taiwanensis</name>
    <dbReference type="NCBI Taxonomy" id="666964"/>
    <lineage>
        <taxon>Bacteria</taxon>
        <taxon>Pseudomonadati</taxon>
        <taxon>Pseudomonadota</taxon>
        <taxon>Betaproteobacteria</taxon>
        <taxon>Rhodocyclales</taxon>
        <taxon>Zoogloeaceae</taxon>
        <taxon>Azoarcus</taxon>
    </lineage>
</organism>
<sequence>MSELVLTLSQWLEALAGDAEPWASYARYLPRILDGVWLTLELVVLSGLVGILLAVPLALMRVARNPLLWMPAYGYIFFFRGTPLLVQIFLVYYGLSQFDAVRDSGWLWDRVLSKPYWCAIIAFSLNTAAYTAELLRGAMKAVPRGEVEAAQALGLTRVAQYRDIILPRAFRIILPAYGNEVILMLKGSALASTITLLDLMGATRNVIARTYMSMEFFILAGVLYLLIAAAFIGLFRLAEHWLNAHRRTASK</sequence>
<evidence type="ECO:0000256" key="2">
    <source>
        <dbReference type="ARBA" id="ARBA00010072"/>
    </source>
</evidence>
<evidence type="ECO:0000256" key="6">
    <source>
        <dbReference type="ARBA" id="ARBA00022692"/>
    </source>
</evidence>
<evidence type="ECO:0000313" key="11">
    <source>
        <dbReference type="EMBL" id="NMG02562.1"/>
    </source>
</evidence>
<protein>
    <submittedName>
        <fullName evidence="11">ABC transporter permease subunit</fullName>
    </submittedName>
</protein>
<dbReference type="PROSITE" id="PS50928">
    <property type="entry name" value="ABC_TM1"/>
    <property type="match status" value="1"/>
</dbReference>
<gene>
    <name evidence="11" type="ORF">GPA21_06215</name>
</gene>
<dbReference type="InterPro" id="IPR043429">
    <property type="entry name" value="ArtM/GltK/GlnP/TcyL/YhdX-like"/>
</dbReference>
<dbReference type="RefSeq" id="WP_168987347.1">
    <property type="nucleotide sequence ID" value="NZ_CAWPHM010000188.1"/>
</dbReference>
<dbReference type="InterPro" id="IPR000515">
    <property type="entry name" value="MetI-like"/>
</dbReference>
<evidence type="ECO:0000256" key="5">
    <source>
        <dbReference type="ARBA" id="ARBA00022519"/>
    </source>
</evidence>
<dbReference type="InterPro" id="IPR010065">
    <property type="entry name" value="AA_ABC_transptr_permease_3TM"/>
</dbReference>
<evidence type="ECO:0000259" key="10">
    <source>
        <dbReference type="PROSITE" id="PS50928"/>
    </source>
</evidence>
<dbReference type="InterPro" id="IPR035906">
    <property type="entry name" value="MetI-like_sf"/>
</dbReference>
<evidence type="ECO:0000256" key="1">
    <source>
        <dbReference type="ARBA" id="ARBA00004429"/>
    </source>
</evidence>
<dbReference type="NCBIfam" id="TIGR01726">
    <property type="entry name" value="HEQRo_perm_3TM"/>
    <property type="match status" value="1"/>
</dbReference>
<feature type="transmembrane region" description="Helical" evidence="9">
    <location>
        <begin position="115"/>
        <end position="135"/>
    </location>
</feature>
<evidence type="ECO:0000256" key="8">
    <source>
        <dbReference type="ARBA" id="ARBA00023136"/>
    </source>
</evidence>
<feature type="transmembrane region" description="Helical" evidence="9">
    <location>
        <begin position="40"/>
        <end position="60"/>
    </location>
</feature>
<evidence type="ECO:0000256" key="4">
    <source>
        <dbReference type="ARBA" id="ARBA00022475"/>
    </source>
</evidence>
<dbReference type="GO" id="GO:0022857">
    <property type="term" value="F:transmembrane transporter activity"/>
    <property type="evidence" value="ECO:0007669"/>
    <property type="project" value="InterPro"/>
</dbReference>
<dbReference type="PANTHER" id="PTHR30614">
    <property type="entry name" value="MEMBRANE COMPONENT OF AMINO ACID ABC TRANSPORTER"/>
    <property type="match status" value="1"/>
</dbReference>
<evidence type="ECO:0000256" key="7">
    <source>
        <dbReference type="ARBA" id="ARBA00022989"/>
    </source>
</evidence>
<reference evidence="11" key="1">
    <citation type="submission" date="2019-12" db="EMBL/GenBank/DDBJ databases">
        <title>Comparative genomics gives insights into the taxonomy of the Azoarcus-Aromatoleum group and reveals separate origins of nif in the plant-associated Azoarcus and non-plant-associated Aromatoleum sub-groups.</title>
        <authorList>
            <person name="Lafos M."/>
            <person name="Maluk M."/>
            <person name="Batista M."/>
            <person name="Junghare M."/>
            <person name="Carmona M."/>
            <person name="Faoro H."/>
            <person name="Cruz L.M."/>
            <person name="Battistoni F."/>
            <person name="De Souza E."/>
            <person name="Pedrosa F."/>
            <person name="Chen W.-M."/>
            <person name="Poole P.S."/>
            <person name="Dixon R.A."/>
            <person name="James E.K."/>
        </authorList>
    </citation>
    <scope>NUCLEOTIDE SEQUENCE</scope>
    <source>
        <strain evidence="11">NSC3</strain>
    </source>
</reference>